<evidence type="ECO:0000256" key="1">
    <source>
        <dbReference type="SAM" id="MobiDB-lite"/>
    </source>
</evidence>
<accession>A0A9W4MKV7</accession>
<keyword evidence="3" id="KW-1185">Reference proteome</keyword>
<dbReference type="EMBL" id="CAJVAX010000021">
    <property type="protein sequence ID" value="CAG7656313.1"/>
    <property type="molecule type" value="Genomic_DNA"/>
</dbReference>
<sequence length="79" mass="9256">MEAGRHDARGHRLPVQVHPEGRQRKRDLGVRRQPDGHRPVRRQGRTERHLAELNRGRVHRPADSPLCGRTRHTVVFHRS</sequence>
<name>A0A9W4MKV7_9ACTN</name>
<feature type="region of interest" description="Disordered" evidence="1">
    <location>
        <begin position="1"/>
        <end position="66"/>
    </location>
</feature>
<feature type="compositionally biased region" description="Basic and acidic residues" evidence="1">
    <location>
        <begin position="19"/>
        <end position="55"/>
    </location>
</feature>
<reference evidence="2" key="1">
    <citation type="submission" date="2021-06" db="EMBL/GenBank/DDBJ databases">
        <authorList>
            <person name="Arsene-Ploetze F."/>
        </authorList>
    </citation>
    <scope>NUCLEOTIDE SEQUENCE</scope>
    <source>
        <strain evidence="2">SBRY1</strain>
    </source>
</reference>
<dbReference type="Proteomes" id="UP001153328">
    <property type="component" value="Unassembled WGS sequence"/>
</dbReference>
<evidence type="ECO:0000313" key="2">
    <source>
        <dbReference type="EMBL" id="CAG7656313.1"/>
    </source>
</evidence>
<comment type="caution">
    <text evidence="2">The sequence shown here is derived from an EMBL/GenBank/DDBJ whole genome shotgun (WGS) entry which is preliminary data.</text>
</comment>
<dbReference type="AlphaFoldDB" id="A0A9W4MKV7"/>
<organism evidence="2 3">
    <name type="scientific">Actinacidiphila bryophytorum</name>
    <dbReference type="NCBI Taxonomy" id="1436133"/>
    <lineage>
        <taxon>Bacteria</taxon>
        <taxon>Bacillati</taxon>
        <taxon>Actinomycetota</taxon>
        <taxon>Actinomycetes</taxon>
        <taxon>Kitasatosporales</taxon>
        <taxon>Streptomycetaceae</taxon>
        <taxon>Actinacidiphila</taxon>
    </lineage>
</organism>
<protein>
    <submittedName>
        <fullName evidence="2">Uncharacterized protein</fullName>
    </submittedName>
</protein>
<evidence type="ECO:0000313" key="3">
    <source>
        <dbReference type="Proteomes" id="UP001153328"/>
    </source>
</evidence>
<gene>
    <name evidence="2" type="ORF">SBRY_70428</name>
</gene>
<proteinExistence type="predicted"/>